<dbReference type="Proteomes" id="UP000887560">
    <property type="component" value="Unplaced"/>
</dbReference>
<name>A0A915P006_9BILA</name>
<feature type="region of interest" description="Disordered" evidence="1">
    <location>
        <begin position="111"/>
        <end position="151"/>
    </location>
</feature>
<evidence type="ECO:0000313" key="3">
    <source>
        <dbReference type="Proteomes" id="UP000887560"/>
    </source>
</evidence>
<dbReference type="PROSITE" id="PS51354">
    <property type="entry name" value="GLUTAREDOXIN_2"/>
    <property type="match status" value="1"/>
</dbReference>
<dbReference type="WBParaSite" id="scf7180000421631.g7422">
    <property type="protein sequence ID" value="scf7180000421631.g7422"/>
    <property type="gene ID" value="scf7180000421631.g7422"/>
</dbReference>
<keyword evidence="2" id="KW-0732">Signal</keyword>
<dbReference type="InterPro" id="IPR036249">
    <property type="entry name" value="Thioredoxin-like_sf"/>
</dbReference>
<dbReference type="Gene3D" id="3.40.30.10">
    <property type="entry name" value="Glutaredoxin"/>
    <property type="match status" value="1"/>
</dbReference>
<dbReference type="PANTHER" id="PTHR46679">
    <property type="match status" value="1"/>
</dbReference>
<feature type="compositionally biased region" description="Low complexity" evidence="1">
    <location>
        <begin position="111"/>
        <end position="140"/>
    </location>
</feature>
<accession>A0A915P006</accession>
<dbReference type="SUPFAM" id="SSF52833">
    <property type="entry name" value="Thioredoxin-like"/>
    <property type="match status" value="1"/>
</dbReference>
<reference evidence="4" key="1">
    <citation type="submission" date="2022-11" db="UniProtKB">
        <authorList>
            <consortium name="WormBaseParasite"/>
        </authorList>
    </citation>
    <scope>IDENTIFICATION</scope>
</reference>
<protein>
    <submittedName>
        <fullName evidence="4">Glutaredoxin domain-containing protein</fullName>
    </submittedName>
</protein>
<evidence type="ECO:0000256" key="1">
    <source>
        <dbReference type="SAM" id="MobiDB-lite"/>
    </source>
</evidence>
<feature type="chain" id="PRO_5038012749" evidence="2">
    <location>
        <begin position="23"/>
        <end position="282"/>
    </location>
</feature>
<dbReference type="AlphaFoldDB" id="A0A915P006"/>
<dbReference type="PANTHER" id="PTHR46679:SF4">
    <property type="entry name" value="GLUTAREDOXIN DOMAIN-CONTAINING PROTEIN"/>
    <property type="match status" value="1"/>
</dbReference>
<sequence length="282" mass="31852">MSNKFFLIFLLFLLQKPPKVFTFNKNHRIDEESIKTQFAPQFEIVPMDADLTENIYKNTKKREVPKEGGGVGIYWMSPEGPDFQTWSVPTSSYGSGIQQQQINKNIENKQISESISSSSSQQQQQTPPSSSSSPSGPSISFHQQPQAFQQGSSYSGYGQYIGGQQSGGMPDGIMIYTLADCIPCQRAKHLLAIHYPDVRAHYLELSGNEVWQQQLQIQLQYLTGVILNLNLKIKKIFKKAITFPYIFVCGQYIGGGTELFELHESGQLRRLINLCLQKQTKK</sequence>
<keyword evidence="3" id="KW-1185">Reference proteome</keyword>
<proteinExistence type="predicted"/>
<feature type="signal peptide" evidence="2">
    <location>
        <begin position="1"/>
        <end position="22"/>
    </location>
</feature>
<dbReference type="GO" id="GO:0015035">
    <property type="term" value="F:protein-disulfide reductase activity"/>
    <property type="evidence" value="ECO:0007669"/>
    <property type="project" value="TreeGrafter"/>
</dbReference>
<organism evidence="3 4">
    <name type="scientific">Meloidogyne floridensis</name>
    <dbReference type="NCBI Taxonomy" id="298350"/>
    <lineage>
        <taxon>Eukaryota</taxon>
        <taxon>Metazoa</taxon>
        <taxon>Ecdysozoa</taxon>
        <taxon>Nematoda</taxon>
        <taxon>Chromadorea</taxon>
        <taxon>Rhabditida</taxon>
        <taxon>Tylenchina</taxon>
        <taxon>Tylenchomorpha</taxon>
        <taxon>Tylenchoidea</taxon>
        <taxon>Meloidogynidae</taxon>
        <taxon>Meloidogyninae</taxon>
        <taxon>Meloidogyne</taxon>
    </lineage>
</organism>
<dbReference type="GO" id="GO:0005739">
    <property type="term" value="C:mitochondrion"/>
    <property type="evidence" value="ECO:0007669"/>
    <property type="project" value="TreeGrafter"/>
</dbReference>
<evidence type="ECO:0000313" key="4">
    <source>
        <dbReference type="WBParaSite" id="scf7180000421631.g7422"/>
    </source>
</evidence>
<evidence type="ECO:0000256" key="2">
    <source>
        <dbReference type="SAM" id="SignalP"/>
    </source>
</evidence>